<dbReference type="Proteomes" id="UP001149079">
    <property type="component" value="Unassembled WGS sequence"/>
</dbReference>
<keyword evidence="3" id="KW-1185">Reference proteome</keyword>
<evidence type="ECO:0000313" key="3">
    <source>
        <dbReference type="Proteomes" id="UP001149079"/>
    </source>
</evidence>
<feature type="region of interest" description="Disordered" evidence="1">
    <location>
        <begin position="1"/>
        <end position="65"/>
    </location>
</feature>
<dbReference type="EMBL" id="JAPQKL010000005">
    <property type="protein sequence ID" value="KAJ5130359.1"/>
    <property type="molecule type" value="Genomic_DNA"/>
</dbReference>
<feature type="compositionally biased region" description="Basic and acidic residues" evidence="1">
    <location>
        <begin position="11"/>
        <end position="65"/>
    </location>
</feature>
<dbReference type="GeneID" id="81406312"/>
<evidence type="ECO:0000313" key="2">
    <source>
        <dbReference type="EMBL" id="KAJ5130359.1"/>
    </source>
</evidence>
<dbReference type="AlphaFoldDB" id="A0A9W9GW54"/>
<accession>A0A9W9GW54</accession>
<dbReference type="RefSeq" id="XP_056520738.1">
    <property type="nucleotide sequence ID" value="XM_056667142.1"/>
</dbReference>
<feature type="compositionally biased region" description="Polar residues" evidence="1">
    <location>
        <begin position="1"/>
        <end position="10"/>
    </location>
</feature>
<name>A0A9W9GW54_9EURO</name>
<comment type="caution">
    <text evidence="2">The sequence shown here is derived from an EMBL/GenBank/DDBJ whole genome shotgun (WGS) entry which is preliminary data.</text>
</comment>
<proteinExistence type="predicted"/>
<sequence length="65" mass="7465">MPPELQNNDTRGSKGSEEWRHENPGRRRDSGLARQWDRQVEKAKGKNGTDKNPKHPLDQKKSSLS</sequence>
<reference evidence="2" key="2">
    <citation type="journal article" date="2023" name="IMA Fungus">
        <title>Comparative genomic study of the Penicillium genus elucidates a diverse pangenome and 15 lateral gene transfer events.</title>
        <authorList>
            <person name="Petersen C."/>
            <person name="Sorensen T."/>
            <person name="Nielsen M.R."/>
            <person name="Sondergaard T.E."/>
            <person name="Sorensen J.L."/>
            <person name="Fitzpatrick D.A."/>
            <person name="Frisvad J.C."/>
            <person name="Nielsen K.L."/>
        </authorList>
    </citation>
    <scope>NUCLEOTIDE SEQUENCE</scope>
    <source>
        <strain evidence="2">IBT 22155</strain>
    </source>
</reference>
<evidence type="ECO:0000256" key="1">
    <source>
        <dbReference type="SAM" id="MobiDB-lite"/>
    </source>
</evidence>
<gene>
    <name evidence="2" type="ORF">N7515_006398</name>
</gene>
<organism evidence="2 3">
    <name type="scientific">Penicillium bovifimosum</name>
    <dbReference type="NCBI Taxonomy" id="126998"/>
    <lineage>
        <taxon>Eukaryota</taxon>
        <taxon>Fungi</taxon>
        <taxon>Dikarya</taxon>
        <taxon>Ascomycota</taxon>
        <taxon>Pezizomycotina</taxon>
        <taxon>Eurotiomycetes</taxon>
        <taxon>Eurotiomycetidae</taxon>
        <taxon>Eurotiales</taxon>
        <taxon>Aspergillaceae</taxon>
        <taxon>Penicillium</taxon>
    </lineage>
</organism>
<reference evidence="2" key="1">
    <citation type="submission" date="2022-11" db="EMBL/GenBank/DDBJ databases">
        <authorList>
            <person name="Petersen C."/>
        </authorList>
    </citation>
    <scope>NUCLEOTIDE SEQUENCE</scope>
    <source>
        <strain evidence="2">IBT 22155</strain>
    </source>
</reference>
<protein>
    <submittedName>
        <fullName evidence="2">Uncharacterized protein</fullName>
    </submittedName>
</protein>